<keyword evidence="3" id="KW-1185">Reference proteome</keyword>
<dbReference type="Proteomes" id="UP001303324">
    <property type="component" value="Chromosome"/>
</dbReference>
<proteinExistence type="predicted"/>
<dbReference type="EMBL" id="CP134494">
    <property type="protein sequence ID" value="WNF22084.1"/>
    <property type="molecule type" value="Genomic_DNA"/>
</dbReference>
<gene>
    <name evidence="2" type="ORF">RH061_18125</name>
</gene>
<reference evidence="2 3" key="1">
    <citation type="submission" date="2023-09" db="EMBL/GenBank/DDBJ databases">
        <title>Microbial mechanism of fulvic acid promoting antimony reduction mineralization in rice fields.</title>
        <authorList>
            <person name="Chen G."/>
            <person name="Lan J."/>
        </authorList>
    </citation>
    <scope>NUCLEOTIDE SEQUENCE [LARGE SCALE GENOMIC DNA]</scope>
    <source>
        <strain evidence="2 3">PS1</strain>
    </source>
</reference>
<protein>
    <submittedName>
        <fullName evidence="2">DUF927 domain-containing protein</fullName>
    </submittedName>
</protein>
<evidence type="ECO:0000259" key="1">
    <source>
        <dbReference type="Pfam" id="PF06048"/>
    </source>
</evidence>
<accession>A0ABY9VDU4</accession>
<feature type="domain" description="DUF927" evidence="1">
    <location>
        <begin position="386"/>
        <end position="642"/>
    </location>
</feature>
<dbReference type="RefSeq" id="WP_311072221.1">
    <property type="nucleotide sequence ID" value="NZ_CP134494.1"/>
</dbReference>
<evidence type="ECO:0000313" key="3">
    <source>
        <dbReference type="Proteomes" id="UP001303324"/>
    </source>
</evidence>
<dbReference type="InterPro" id="IPR009270">
    <property type="entry name" value="DUF927"/>
</dbReference>
<name>A0ABY9VDU4_9BACI</name>
<organism evidence="2 3">
    <name type="scientific">Mesobacillus jeotgali</name>
    <dbReference type="NCBI Taxonomy" id="129985"/>
    <lineage>
        <taxon>Bacteria</taxon>
        <taxon>Bacillati</taxon>
        <taxon>Bacillota</taxon>
        <taxon>Bacilli</taxon>
        <taxon>Bacillales</taxon>
        <taxon>Bacillaceae</taxon>
        <taxon>Mesobacillus</taxon>
    </lineage>
</organism>
<evidence type="ECO:0000313" key="2">
    <source>
        <dbReference type="EMBL" id="WNF22084.1"/>
    </source>
</evidence>
<dbReference type="Pfam" id="PF06048">
    <property type="entry name" value="DUF927"/>
    <property type="match status" value="1"/>
</dbReference>
<sequence length="902" mass="103420">MNESQSIKLASDFFNALYGKINNGFLPLWTSENKETKWYEVKEIETAAFDSTMLAKEYNVYIGVGLRKERLGKYERGRNTDILYLPGVWVEIDIKGGKHAAKNLPNEQEAKVILDTFPLEPSIMINSGGGWHCYWLFDEAVRILTENDRESADRMLKRFQSVFIRLAKEKGLHIDNTSDLARVLRVPGTYNRKEQPKLVSTLKMSDHRYSLMELRNAIEELEIKNPSNNNHGIKDRKPQLPDAKVKPIIEGCNFIQSYLDNKESATYSEWMAALSIGAYCESYEKICHEWSVGHPSYTESETNRKITEIRSKMKPRTCSSINEEFGVCNGCKYSNIINSPIAIGMKNNIADAHSSNTMVPLPYFIAGNKLFKTVTRKVKGVEVEEEVIVSRMAPKIIKEFSNIERNSVHYEITWMNRGQEKHEIVPASTLSTRKELLTLADKGFSVNDINYKDLINYFDKYLSFNGLEHCHMVERLGRIKNNFIHPLESCGVEIVPNDIGERQLLEGFEIKGTPETWKNEVLDRIKAYPKVLFIVLASFASVILHDLEVSPFIIDLSGPTSQGKSTSLQVARSVWGSESLINEWNATRVSIERKAGFLNSFPLFMDDTRKADERILQSVIYMFSGGRSKGRGSLKGSQREATWNNILISTGEVSLADYAAKAGGAAARIISIVDQPFVKVDHQFFSDIYKAMNENHGAIGVEFIKYWREKRNIFIREFYKFKELYMKKSKDNEVLTRLSLYYASVHFTGSVLNKGFNFDIDLNTLVCLFDEIAKENHALDKPKEILEQMLYELDSTRNDIYYDNLPNDIKAVYHHNTICLMPSFLKKFLGPEEKMIRREWAKRGYTQQFTRNEKVVDYKQIKHGNNKFTAVVLNPSCIKELGFDFTIENPCSTQSTQMIQQS</sequence>